<accession>A0ACC1I4C0</accession>
<name>A0ACC1I4C0_9FUNG</name>
<sequence>MEQVKQFPILLSAANSRSASPAPSNGSPGRPSSSITLGQGSDRGAASPSRAYKQGWKPKSRNNKKQKEASGRKTGNARKETNNENTPVKGVMAVAVSGKESESFSQDNMAQPSVSTDGTSKPAHQNNPRTPGNAQAEPKNKGKNAPRRRTTAGTSAIAAEVTANDLGKCSSVGSVQPDALKNTVPVVAAPLGMAVIVQGENGRARVMFNSLIPENDHRMSGASAPRFAPHSERRSSTGQFGSRARFPVPCSDDMGLGLALNSPMSPAQSGASAVYNVGGRTAITPSQSPQHAAPPEFRQRSFTSTQLRSSARSFSPQNQKNYQHQQQNQQYQHQHQQYQQQNQQPPRRLSSISPSAYKQMVPQSAPVDGAVNSRVRSQTVSTHTSVTGLRISMSQSRPGNVMAPHLPQLSRASSGGNTQTNTYANGGYFATRRASVSNVGLA</sequence>
<dbReference type="Proteomes" id="UP001150581">
    <property type="component" value="Unassembled WGS sequence"/>
</dbReference>
<feature type="non-terminal residue" evidence="1">
    <location>
        <position position="442"/>
    </location>
</feature>
<evidence type="ECO:0000313" key="1">
    <source>
        <dbReference type="EMBL" id="KAJ1884871.1"/>
    </source>
</evidence>
<evidence type="ECO:0000313" key="2">
    <source>
        <dbReference type="Proteomes" id="UP001150581"/>
    </source>
</evidence>
<protein>
    <submittedName>
        <fullName evidence="1">Uncharacterized protein</fullName>
    </submittedName>
</protein>
<organism evidence="1 2">
    <name type="scientific">Kickxella alabastrina</name>
    <dbReference type="NCBI Taxonomy" id="61397"/>
    <lineage>
        <taxon>Eukaryota</taxon>
        <taxon>Fungi</taxon>
        <taxon>Fungi incertae sedis</taxon>
        <taxon>Zoopagomycota</taxon>
        <taxon>Kickxellomycotina</taxon>
        <taxon>Kickxellomycetes</taxon>
        <taxon>Kickxellales</taxon>
        <taxon>Kickxellaceae</taxon>
        <taxon>Kickxella</taxon>
    </lineage>
</organism>
<comment type="caution">
    <text evidence="1">The sequence shown here is derived from an EMBL/GenBank/DDBJ whole genome shotgun (WGS) entry which is preliminary data.</text>
</comment>
<reference evidence="1" key="1">
    <citation type="submission" date="2022-07" db="EMBL/GenBank/DDBJ databases">
        <title>Phylogenomic reconstructions and comparative analyses of Kickxellomycotina fungi.</title>
        <authorList>
            <person name="Reynolds N.K."/>
            <person name="Stajich J.E."/>
            <person name="Barry K."/>
            <person name="Grigoriev I.V."/>
            <person name="Crous P."/>
            <person name="Smith M.E."/>
        </authorList>
    </citation>
    <scope>NUCLEOTIDE SEQUENCE</scope>
    <source>
        <strain evidence="1">Benny 63K</strain>
    </source>
</reference>
<proteinExistence type="predicted"/>
<dbReference type="EMBL" id="JANBPG010002713">
    <property type="protein sequence ID" value="KAJ1884871.1"/>
    <property type="molecule type" value="Genomic_DNA"/>
</dbReference>
<gene>
    <name evidence="1" type="ORF">LPJ66_010399</name>
</gene>
<keyword evidence="2" id="KW-1185">Reference proteome</keyword>